<dbReference type="Pfam" id="PF13487">
    <property type="entry name" value="HD_5"/>
    <property type="match status" value="1"/>
</dbReference>
<dbReference type="InterPro" id="IPR037522">
    <property type="entry name" value="HD_GYP_dom"/>
</dbReference>
<organism evidence="2 3">
    <name type="scientific">Caldanaerobius fijiensis DSM 17918</name>
    <dbReference type="NCBI Taxonomy" id="1121256"/>
    <lineage>
        <taxon>Bacteria</taxon>
        <taxon>Bacillati</taxon>
        <taxon>Bacillota</taxon>
        <taxon>Clostridia</taxon>
        <taxon>Thermoanaerobacterales</taxon>
        <taxon>Thermoanaerobacteraceae</taxon>
        <taxon>Caldanaerobius</taxon>
    </lineage>
</organism>
<name>A0A1M5F866_9THEO</name>
<dbReference type="SMART" id="SM00471">
    <property type="entry name" value="HDc"/>
    <property type="match status" value="1"/>
</dbReference>
<dbReference type="Proteomes" id="UP000184088">
    <property type="component" value="Unassembled WGS sequence"/>
</dbReference>
<reference evidence="2 3" key="1">
    <citation type="submission" date="2016-11" db="EMBL/GenBank/DDBJ databases">
        <authorList>
            <person name="Jaros S."/>
            <person name="Januszkiewicz K."/>
            <person name="Wedrychowicz H."/>
        </authorList>
    </citation>
    <scope>NUCLEOTIDE SEQUENCE [LARGE SCALE GENOMIC DNA]</scope>
    <source>
        <strain evidence="2 3">DSM 17918</strain>
    </source>
</reference>
<protein>
    <submittedName>
        <fullName evidence="2">HDIG domain-containing protein</fullName>
    </submittedName>
</protein>
<keyword evidence="3" id="KW-1185">Reference proteome</keyword>
<evidence type="ECO:0000313" key="2">
    <source>
        <dbReference type="EMBL" id="SHF87744.1"/>
    </source>
</evidence>
<accession>A0A1M5F866</accession>
<dbReference type="PANTHER" id="PTHR43155:SF2">
    <property type="entry name" value="CYCLIC DI-GMP PHOSPHODIESTERASE PA4108"/>
    <property type="match status" value="1"/>
</dbReference>
<dbReference type="InterPro" id="IPR006675">
    <property type="entry name" value="HDIG_dom"/>
</dbReference>
<dbReference type="RefSeq" id="WP_073346498.1">
    <property type="nucleotide sequence ID" value="NZ_FQVH01000057.1"/>
</dbReference>
<evidence type="ECO:0000313" key="3">
    <source>
        <dbReference type="Proteomes" id="UP000184088"/>
    </source>
</evidence>
<dbReference type="SUPFAM" id="SSF109604">
    <property type="entry name" value="HD-domain/PDEase-like"/>
    <property type="match status" value="1"/>
</dbReference>
<feature type="domain" description="HD-GYP" evidence="1">
    <location>
        <begin position="1"/>
        <end position="175"/>
    </location>
</feature>
<dbReference type="AlphaFoldDB" id="A0A1M5F866"/>
<dbReference type="EMBL" id="FQVH01000057">
    <property type="protein sequence ID" value="SHF87744.1"/>
    <property type="molecule type" value="Genomic_DNA"/>
</dbReference>
<evidence type="ECO:0000259" key="1">
    <source>
        <dbReference type="PROSITE" id="PS51832"/>
    </source>
</evidence>
<dbReference type="NCBIfam" id="TIGR00277">
    <property type="entry name" value="HDIG"/>
    <property type="match status" value="1"/>
</dbReference>
<dbReference type="InterPro" id="IPR003607">
    <property type="entry name" value="HD/PDEase_dom"/>
</dbReference>
<dbReference type="Gene3D" id="1.10.3210.10">
    <property type="entry name" value="Hypothetical protein af1432"/>
    <property type="match status" value="1"/>
</dbReference>
<dbReference type="STRING" id="1121256.SAMN02746089_02702"/>
<dbReference type="PROSITE" id="PS51832">
    <property type="entry name" value="HD_GYP"/>
    <property type="match status" value="1"/>
</dbReference>
<dbReference type="CDD" id="cd00077">
    <property type="entry name" value="HDc"/>
    <property type="match status" value="1"/>
</dbReference>
<sequence length="175" mass="20139">MLLRNDKAAKALNEHQKNVSILCEAMGRAYGLSHDDLFRLVVAARFHDIGKLLIPDSILNKPDKLNDKEFTIVRKHSILGYKYMKHFDFEEKIARAVLFHHERYDGTGYPMGLKGESIPLLSRIISVADAFCAMTEDRPYRKAMSRRETLVHIESEINGKFDGNIVQLLIREVRL</sequence>
<gene>
    <name evidence="2" type="ORF">SAMN02746089_02702</name>
</gene>
<proteinExistence type="predicted"/>
<dbReference type="PANTHER" id="PTHR43155">
    <property type="entry name" value="CYCLIC DI-GMP PHOSPHODIESTERASE PA4108-RELATED"/>
    <property type="match status" value="1"/>
</dbReference>
<dbReference type="OrthoDB" id="10822at2"/>